<keyword evidence="2" id="KW-0732">Signal</keyword>
<accession>D6C6M4</accession>
<dbReference type="GO" id="GO:0031214">
    <property type="term" value="P:biomineral tissue development"/>
    <property type="evidence" value="ECO:0007669"/>
    <property type="project" value="InterPro"/>
</dbReference>
<gene>
    <name evidence="3" type="primary">MEPE</name>
</gene>
<dbReference type="PANTHER" id="PTHR16510">
    <property type="entry name" value="EXTRACELLULAR MATRIX PHOSPHOGLYCOPROTEIN WITH ASARM MOTIF"/>
    <property type="match status" value="1"/>
</dbReference>
<feature type="compositionally biased region" description="Low complexity" evidence="1">
    <location>
        <begin position="475"/>
        <end position="497"/>
    </location>
</feature>
<feature type="compositionally biased region" description="Polar residues" evidence="1">
    <location>
        <begin position="61"/>
        <end position="70"/>
    </location>
</feature>
<dbReference type="Pfam" id="PF07175">
    <property type="entry name" value="Osteoregulin"/>
    <property type="match status" value="1"/>
</dbReference>
<feature type="chain" id="PRO_5003081837" evidence="2">
    <location>
        <begin position="20"/>
        <end position="497"/>
    </location>
</feature>
<sequence length="497" mass="53349">MQAVCVRLLLLFSVTWTATQEEKSEDDIAPAHFDKRRKQELSSRENIVAEGEKMLSLFEASGNNRSSKSLHLSPDRQTLKEADRVIHKDQAGEHPMVPTYPESTGPSGTKDGDSGMRSLHVQEYGTALLRNKAPAVTRPVTVSEWWEGQDSEKNPRNVPRNVPADVNYAKARSQGKKRHQPGAGGRSNPGRSTGAGHTQCSAHCQTQLSNAPRIPRDFEGSGYTGAQGRGDNDVSPFSGDGQPFQDIPDKGQTGLLVPGEAETSDTDRRGLGPNETPETDGGRDNVLVARVGTEKEAGAAVPSLGEGSSDLMGSTNFRDLPGTQGNRVDMGSQNAHRGKVELHYPSVPFQGQTKGGGGVASKSVAHNEIPKHGKGSARKATEPSGRNQAALSEKHQFFSRGESQRGIIPPRGLDNEIKNEISSHHGPHSEGNGVTHSRRNLQASRGQNDTVGGKAGAQRRGSWGHRRPHSHRGFSSPRSWDSNDSSDSSSSSESSGR</sequence>
<reference evidence="3" key="1">
    <citation type="journal article" date="2010" name="Cell. Mol. Life Sci.">
        <title>MEPE evolution in mammals reveals regions and residues of prime functional importance.</title>
        <authorList>
            <person name="Bardet C."/>
            <person name="Delgado S."/>
            <person name="Sire J.Y."/>
        </authorList>
    </citation>
    <scope>NUCLEOTIDE SEQUENCE</scope>
</reference>
<dbReference type="PANTHER" id="PTHR16510:SF4">
    <property type="entry name" value="MATRIX EXTRACELLULAR PHOSPHOGLYCOPROTEIN"/>
    <property type="match status" value="1"/>
</dbReference>
<feature type="compositionally biased region" description="Basic residues" evidence="1">
    <location>
        <begin position="462"/>
        <end position="472"/>
    </location>
</feature>
<dbReference type="GO" id="GO:1990430">
    <property type="term" value="F:extracellular matrix protein binding"/>
    <property type="evidence" value="ECO:0007669"/>
    <property type="project" value="TreeGrafter"/>
</dbReference>
<dbReference type="InterPro" id="IPR009837">
    <property type="entry name" value="MEPE"/>
</dbReference>
<dbReference type="GO" id="GO:0031012">
    <property type="term" value="C:extracellular matrix"/>
    <property type="evidence" value="ECO:0007669"/>
    <property type="project" value="TreeGrafter"/>
</dbReference>
<evidence type="ECO:0000256" key="2">
    <source>
        <dbReference type="SAM" id="SignalP"/>
    </source>
</evidence>
<evidence type="ECO:0000256" key="1">
    <source>
        <dbReference type="SAM" id="MobiDB-lite"/>
    </source>
</evidence>
<feature type="compositionally biased region" description="Polar residues" evidence="1">
    <location>
        <begin position="189"/>
        <end position="210"/>
    </location>
</feature>
<feature type="compositionally biased region" description="Basic and acidic residues" evidence="1">
    <location>
        <begin position="413"/>
        <end position="423"/>
    </location>
</feature>
<dbReference type="EMBL" id="FJ999683">
    <property type="protein sequence ID" value="ACS37533.1"/>
    <property type="molecule type" value="Genomic_DNA"/>
</dbReference>
<feature type="compositionally biased region" description="Polar residues" evidence="1">
    <location>
        <begin position="432"/>
        <end position="450"/>
    </location>
</feature>
<feature type="region of interest" description="Disordered" evidence="1">
    <location>
        <begin position="169"/>
        <end position="331"/>
    </location>
</feature>
<feature type="compositionally biased region" description="Basic and acidic residues" evidence="1">
    <location>
        <begin position="73"/>
        <end position="92"/>
    </location>
</feature>
<feature type="region of interest" description="Disordered" evidence="1">
    <location>
        <begin position="21"/>
        <end position="45"/>
    </location>
</feature>
<feature type="signal peptide" evidence="2">
    <location>
        <begin position="1"/>
        <end position="19"/>
    </location>
</feature>
<dbReference type="AlphaFoldDB" id="D6C6M4"/>
<feature type="region of interest" description="Disordered" evidence="1">
    <location>
        <begin position="59"/>
        <end position="117"/>
    </location>
</feature>
<protein>
    <submittedName>
        <fullName evidence="3">Matrix extracellular phosphoglycoprotein</fullName>
    </submittedName>
</protein>
<proteinExistence type="predicted"/>
<evidence type="ECO:0000313" key="3">
    <source>
        <dbReference type="EMBL" id="ACS37533.1"/>
    </source>
</evidence>
<name>D6C6M4_CAVPO</name>
<organism evidence="3">
    <name type="scientific">Cavia porcellus</name>
    <name type="common">Guinea pig</name>
    <dbReference type="NCBI Taxonomy" id="10141"/>
    <lineage>
        <taxon>Eukaryota</taxon>
        <taxon>Metazoa</taxon>
        <taxon>Chordata</taxon>
        <taxon>Craniata</taxon>
        <taxon>Vertebrata</taxon>
        <taxon>Euteleostomi</taxon>
        <taxon>Mammalia</taxon>
        <taxon>Eutheria</taxon>
        <taxon>Euarchontoglires</taxon>
        <taxon>Glires</taxon>
        <taxon>Rodentia</taxon>
        <taxon>Hystricomorpha</taxon>
        <taxon>Caviidae</taxon>
        <taxon>Cavia</taxon>
    </lineage>
</organism>
<feature type="region of interest" description="Disordered" evidence="1">
    <location>
        <begin position="346"/>
        <end position="497"/>
    </location>
</feature>
<feature type="compositionally biased region" description="Polar residues" evidence="1">
    <location>
        <begin position="311"/>
        <end position="331"/>
    </location>
</feature>